<dbReference type="PROSITE" id="PS51384">
    <property type="entry name" value="FAD_FR"/>
    <property type="match status" value="1"/>
</dbReference>
<dbReference type="PANTHER" id="PTHR47878:SF2">
    <property type="entry name" value="OXIDOREDUCTASE FAD_NAD(P)-BINDING DOMAIN PROTEIN"/>
    <property type="match status" value="1"/>
</dbReference>
<dbReference type="InterPro" id="IPR001709">
    <property type="entry name" value="Flavoprot_Pyr_Nucl_cyt_Rdtase"/>
</dbReference>
<evidence type="ECO:0000256" key="3">
    <source>
        <dbReference type="ARBA" id="ARBA00022741"/>
    </source>
</evidence>
<accession>A0ABV4U4Q9</accession>
<dbReference type="Pfam" id="PF00175">
    <property type="entry name" value="NAD_binding_1"/>
    <property type="match status" value="1"/>
</dbReference>
<dbReference type="InterPro" id="IPR051930">
    <property type="entry name" value="FNR_type-1"/>
</dbReference>
<dbReference type="PRINTS" id="PR00371">
    <property type="entry name" value="FPNCR"/>
</dbReference>
<sequence>MTETLTAKMLNATLVSREDINDELAVIRVKPDDGEVPDFKPGQYTTLGVALSPEEADEVMPTRSGKPHPKPKLLVRAYSIASSPKQREFLEFFLVLVPEGALTPRLWKLREGDRLFMGPKITGKFTLDDVPEGKDLIMIATGTGLAPFLSMLNEYRGTNRWRRFVVIHGTRLSADLGYRAELERIAAEDPSVFYIPTVTREPEDSNWQGLKGRVHVALEPSHYTEITEGGEITPEQCHVFLCGNPAMIEQVTSELGERGFVTKDREHPEGNIHFESYW</sequence>
<comment type="similarity">
    <text evidence="1">Belongs to the ferredoxin--NADP reductase type 1 family.</text>
</comment>
<organism evidence="5 6">
    <name type="scientific">Natronomicrosphaera hydrolytica</name>
    <dbReference type="NCBI Taxonomy" id="3242702"/>
    <lineage>
        <taxon>Bacteria</taxon>
        <taxon>Pseudomonadati</taxon>
        <taxon>Planctomycetota</taxon>
        <taxon>Phycisphaerae</taxon>
        <taxon>Phycisphaerales</taxon>
        <taxon>Phycisphaeraceae</taxon>
        <taxon>Natronomicrosphaera</taxon>
    </lineage>
</organism>
<evidence type="ECO:0000256" key="2">
    <source>
        <dbReference type="ARBA" id="ARBA00013223"/>
    </source>
</evidence>
<evidence type="ECO:0000313" key="5">
    <source>
        <dbReference type="EMBL" id="MFA9477474.1"/>
    </source>
</evidence>
<gene>
    <name evidence="5" type="ORF">ACERK3_04115</name>
</gene>
<dbReference type="InterPro" id="IPR017927">
    <property type="entry name" value="FAD-bd_FR_type"/>
</dbReference>
<keyword evidence="3" id="KW-0547">Nucleotide-binding</keyword>
<dbReference type="InterPro" id="IPR017938">
    <property type="entry name" value="Riboflavin_synthase-like_b-brl"/>
</dbReference>
<feature type="domain" description="FAD-binding FR-type" evidence="4">
    <location>
        <begin position="7"/>
        <end position="128"/>
    </location>
</feature>
<dbReference type="SUPFAM" id="SSF52343">
    <property type="entry name" value="Ferredoxin reductase-like, C-terminal NADP-linked domain"/>
    <property type="match status" value="1"/>
</dbReference>
<dbReference type="InterPro" id="IPR039261">
    <property type="entry name" value="FNR_nucleotide-bd"/>
</dbReference>
<name>A0ABV4U4Q9_9BACT</name>
<dbReference type="InterPro" id="IPR001433">
    <property type="entry name" value="OxRdtase_FAD/NAD-bd"/>
</dbReference>
<dbReference type="SUPFAM" id="SSF63380">
    <property type="entry name" value="Riboflavin synthase domain-like"/>
    <property type="match status" value="1"/>
</dbReference>
<keyword evidence="5" id="KW-0560">Oxidoreductase</keyword>
<evidence type="ECO:0000313" key="6">
    <source>
        <dbReference type="Proteomes" id="UP001575105"/>
    </source>
</evidence>
<dbReference type="Gene3D" id="2.40.30.10">
    <property type="entry name" value="Translation factors"/>
    <property type="match status" value="1"/>
</dbReference>
<dbReference type="InterPro" id="IPR033892">
    <property type="entry name" value="FNR_bac"/>
</dbReference>
<evidence type="ECO:0000256" key="1">
    <source>
        <dbReference type="ARBA" id="ARBA00008312"/>
    </source>
</evidence>
<protein>
    <recommendedName>
        <fullName evidence="2">ferredoxin--NADP(+) reductase</fullName>
        <ecNumber evidence="2">1.18.1.2</ecNumber>
    </recommendedName>
</protein>
<dbReference type="RefSeq" id="WP_425344397.1">
    <property type="nucleotide sequence ID" value="NZ_JBGUBD010000002.1"/>
</dbReference>
<proteinExistence type="inferred from homology"/>
<keyword evidence="6" id="KW-1185">Reference proteome</keyword>
<dbReference type="EC" id="1.18.1.2" evidence="2"/>
<dbReference type="Proteomes" id="UP001575105">
    <property type="component" value="Unassembled WGS sequence"/>
</dbReference>
<dbReference type="PANTHER" id="PTHR47878">
    <property type="entry name" value="OXIDOREDUCTASE FAD/NAD(P)-BINDING DOMAIN PROTEIN"/>
    <property type="match status" value="1"/>
</dbReference>
<dbReference type="Gene3D" id="3.40.50.80">
    <property type="entry name" value="Nucleotide-binding domain of ferredoxin-NADP reductase (FNR) module"/>
    <property type="match status" value="1"/>
</dbReference>
<comment type="caution">
    <text evidence="5">The sequence shown here is derived from an EMBL/GenBank/DDBJ whole genome shotgun (WGS) entry which is preliminary data.</text>
</comment>
<dbReference type="CDD" id="cd06195">
    <property type="entry name" value="FNR1"/>
    <property type="match status" value="1"/>
</dbReference>
<dbReference type="EMBL" id="JBGUBD010000002">
    <property type="protein sequence ID" value="MFA9477474.1"/>
    <property type="molecule type" value="Genomic_DNA"/>
</dbReference>
<reference evidence="5 6" key="1">
    <citation type="submission" date="2024-08" db="EMBL/GenBank/DDBJ databases">
        <title>Whole-genome sequencing of halo(alkali)philic microorganisms from hypersaline lakes.</title>
        <authorList>
            <person name="Sorokin D.Y."/>
            <person name="Merkel A.Y."/>
            <person name="Messina E."/>
            <person name="Yakimov M."/>
        </authorList>
    </citation>
    <scope>NUCLEOTIDE SEQUENCE [LARGE SCALE GENOMIC DNA]</scope>
    <source>
        <strain evidence="5 6">AB-hyl4</strain>
    </source>
</reference>
<dbReference type="GO" id="GO:0004324">
    <property type="term" value="F:ferredoxin-NADP+ reductase activity"/>
    <property type="evidence" value="ECO:0007669"/>
    <property type="project" value="UniProtKB-EC"/>
</dbReference>
<evidence type="ECO:0000259" key="4">
    <source>
        <dbReference type="PROSITE" id="PS51384"/>
    </source>
</evidence>